<dbReference type="Proteomes" id="UP001181622">
    <property type="component" value="Unassembled WGS sequence"/>
</dbReference>
<gene>
    <name evidence="1" type="ORF">IHQ68_07465</name>
</gene>
<name>A0ABU1DEL1_9HYPH</name>
<evidence type="ECO:0000313" key="2">
    <source>
        <dbReference type="Proteomes" id="UP001181622"/>
    </source>
</evidence>
<keyword evidence="2" id="KW-1185">Reference proteome</keyword>
<organism evidence="1 2">
    <name type="scientific">Chelatococcus sambhunathii</name>
    <dbReference type="NCBI Taxonomy" id="363953"/>
    <lineage>
        <taxon>Bacteria</taxon>
        <taxon>Pseudomonadati</taxon>
        <taxon>Pseudomonadota</taxon>
        <taxon>Alphaproteobacteria</taxon>
        <taxon>Hyphomicrobiales</taxon>
        <taxon>Chelatococcaceae</taxon>
        <taxon>Chelatococcus</taxon>
    </lineage>
</organism>
<comment type="caution">
    <text evidence="1">The sequence shown here is derived from an EMBL/GenBank/DDBJ whole genome shotgun (WGS) entry which is preliminary data.</text>
</comment>
<dbReference type="RefSeq" id="WP_309390367.1">
    <property type="nucleotide sequence ID" value="NZ_JADBEO010000012.1"/>
</dbReference>
<dbReference type="EMBL" id="JADBEO010000012">
    <property type="protein sequence ID" value="MDR4306454.1"/>
    <property type="molecule type" value="Genomic_DNA"/>
</dbReference>
<protein>
    <submittedName>
        <fullName evidence="1">Uncharacterized protein</fullName>
    </submittedName>
</protein>
<sequence>MAVAAAIVQQPAPKTLGVLASQQDRKVSEMRALLARLSPQSASESLRLLRNAFPDAPLSLRVAAVGLSAR</sequence>
<reference evidence="1" key="1">
    <citation type="submission" date="2020-10" db="EMBL/GenBank/DDBJ databases">
        <authorList>
            <person name="Abbas A."/>
            <person name="Razzaq R."/>
            <person name="Waqas M."/>
            <person name="Abbas N."/>
            <person name="Nielsen T.K."/>
            <person name="Hansen L.H."/>
            <person name="Hussain S."/>
            <person name="Shahid M."/>
        </authorList>
    </citation>
    <scope>NUCLEOTIDE SEQUENCE</scope>
    <source>
        <strain evidence="1">S14</strain>
    </source>
</reference>
<evidence type="ECO:0000313" key="1">
    <source>
        <dbReference type="EMBL" id="MDR4306454.1"/>
    </source>
</evidence>
<accession>A0ABU1DEL1</accession>
<proteinExistence type="predicted"/>